<sequence length="161" mass="16892">MLHATKLANLANGSVACAARFSSSFLQLQTAAAFASKVNLITGPGVTLPCAERSTAQESGQMVKNADAKNVDAIGLCVFRAAAGTGTNLSNEKEELGEQTPVKTDQEILQNSMLEDDPNSNTILASTGLTEDNSASLEKRPRWGPQHKGAQELAKLYSNGG</sequence>
<evidence type="ECO:0000313" key="2">
    <source>
        <dbReference type="EnsemblMetazoa" id="AMAM008870-PA"/>
    </source>
</evidence>
<reference evidence="3" key="1">
    <citation type="submission" date="2013-09" db="EMBL/GenBank/DDBJ databases">
        <title>The Genome Sequence of Anopheles maculatus species B.</title>
        <authorList>
            <consortium name="The Broad Institute Genomics Platform"/>
            <person name="Neafsey D.E."/>
            <person name="Besansky N."/>
            <person name="Howell P."/>
            <person name="Walton C."/>
            <person name="Young S.K."/>
            <person name="Zeng Q."/>
            <person name="Gargeya S."/>
            <person name="Fitzgerald M."/>
            <person name="Haas B."/>
            <person name="Abouelleil A."/>
            <person name="Allen A.W."/>
            <person name="Alvarado L."/>
            <person name="Arachchi H.M."/>
            <person name="Berlin A.M."/>
            <person name="Chapman S.B."/>
            <person name="Gainer-Dewar J."/>
            <person name="Goldberg J."/>
            <person name="Griggs A."/>
            <person name="Gujja S."/>
            <person name="Hansen M."/>
            <person name="Howarth C."/>
            <person name="Imamovic A."/>
            <person name="Ireland A."/>
            <person name="Larimer J."/>
            <person name="McCowan C."/>
            <person name="Murphy C."/>
            <person name="Pearson M."/>
            <person name="Poon T.W."/>
            <person name="Priest M."/>
            <person name="Roberts A."/>
            <person name="Saif S."/>
            <person name="Shea T."/>
            <person name="Sisk P."/>
            <person name="Sykes S."/>
            <person name="Wortman J."/>
            <person name="Nusbaum C."/>
            <person name="Birren B."/>
        </authorList>
    </citation>
    <scope>NUCLEOTIDE SEQUENCE [LARGE SCALE GENOMIC DNA]</scope>
    <source>
        <strain evidence="3">maculatus3</strain>
    </source>
</reference>
<accession>A0A182SL16</accession>
<reference evidence="2" key="2">
    <citation type="submission" date="2020-05" db="UniProtKB">
        <authorList>
            <consortium name="EnsemblMetazoa"/>
        </authorList>
    </citation>
    <scope>IDENTIFICATION</scope>
    <source>
        <strain evidence="2">maculatus3</strain>
    </source>
</reference>
<evidence type="ECO:0000313" key="3">
    <source>
        <dbReference type="Proteomes" id="UP000075901"/>
    </source>
</evidence>
<protein>
    <submittedName>
        <fullName evidence="2">Uncharacterized protein</fullName>
    </submittedName>
</protein>
<keyword evidence="3" id="KW-1185">Reference proteome</keyword>
<dbReference type="AlphaFoldDB" id="A0A182SL16"/>
<dbReference type="PROSITE" id="PS51257">
    <property type="entry name" value="PROKAR_LIPOPROTEIN"/>
    <property type="match status" value="1"/>
</dbReference>
<organism evidence="2 3">
    <name type="scientific">Anopheles maculatus</name>
    <dbReference type="NCBI Taxonomy" id="74869"/>
    <lineage>
        <taxon>Eukaryota</taxon>
        <taxon>Metazoa</taxon>
        <taxon>Ecdysozoa</taxon>
        <taxon>Arthropoda</taxon>
        <taxon>Hexapoda</taxon>
        <taxon>Insecta</taxon>
        <taxon>Pterygota</taxon>
        <taxon>Neoptera</taxon>
        <taxon>Endopterygota</taxon>
        <taxon>Diptera</taxon>
        <taxon>Nematocera</taxon>
        <taxon>Culicoidea</taxon>
        <taxon>Culicidae</taxon>
        <taxon>Anophelinae</taxon>
        <taxon>Anopheles</taxon>
        <taxon>Anopheles maculatus group</taxon>
    </lineage>
</organism>
<proteinExistence type="predicted"/>
<name>A0A182SL16_9DIPT</name>
<feature type="compositionally biased region" description="Polar residues" evidence="1">
    <location>
        <begin position="101"/>
        <end position="136"/>
    </location>
</feature>
<dbReference type="Proteomes" id="UP000075901">
    <property type="component" value="Unassembled WGS sequence"/>
</dbReference>
<evidence type="ECO:0000256" key="1">
    <source>
        <dbReference type="SAM" id="MobiDB-lite"/>
    </source>
</evidence>
<dbReference type="EnsemblMetazoa" id="AMAM008870-RA">
    <property type="protein sequence ID" value="AMAM008870-PA"/>
    <property type="gene ID" value="AMAM008870"/>
</dbReference>
<feature type="region of interest" description="Disordered" evidence="1">
    <location>
        <begin position="89"/>
        <end position="161"/>
    </location>
</feature>
<dbReference type="VEuPathDB" id="VectorBase:AMAM008870"/>